<dbReference type="EMBL" id="JASNGB010000020">
    <property type="protein sequence ID" value="MDL2343377.1"/>
    <property type="molecule type" value="Genomic_DNA"/>
</dbReference>
<dbReference type="PANTHER" id="PTHR43877:SF6">
    <property type="entry name" value="GCN5-RELATED N-ACETYLTRANSFERASE"/>
    <property type="match status" value="1"/>
</dbReference>
<dbReference type="InterPro" id="IPR050832">
    <property type="entry name" value="Bact_Acetyltransf"/>
</dbReference>
<evidence type="ECO:0000313" key="5">
    <source>
        <dbReference type="Proteomes" id="UP001302059"/>
    </source>
</evidence>
<reference evidence="4 5" key="1">
    <citation type="submission" date="2023-05" db="EMBL/GenBank/DDBJ databases">
        <authorList>
            <person name="Gao F."/>
        </authorList>
    </citation>
    <scope>NUCLEOTIDE SEQUENCE [LARGE SCALE GENOMIC DNA]</scope>
    <source>
        <strain evidence="4 5">MIMF12</strain>
    </source>
</reference>
<keyword evidence="1" id="KW-0808">Transferase</keyword>
<protein>
    <submittedName>
        <fullName evidence="4">GNAT family N-acetyltransferase</fullName>
    </submittedName>
</protein>
<evidence type="ECO:0000256" key="1">
    <source>
        <dbReference type="ARBA" id="ARBA00022679"/>
    </source>
</evidence>
<dbReference type="Gene3D" id="3.40.630.30">
    <property type="match status" value="1"/>
</dbReference>
<dbReference type="InterPro" id="IPR000182">
    <property type="entry name" value="GNAT_dom"/>
</dbReference>
<dbReference type="CDD" id="cd04301">
    <property type="entry name" value="NAT_SF"/>
    <property type="match status" value="1"/>
</dbReference>
<keyword evidence="2" id="KW-0012">Acyltransferase</keyword>
<organism evidence="4 5">
    <name type="scientific">Deinococcus rhizophilus</name>
    <dbReference type="NCBI Taxonomy" id="3049544"/>
    <lineage>
        <taxon>Bacteria</taxon>
        <taxon>Thermotogati</taxon>
        <taxon>Deinococcota</taxon>
        <taxon>Deinococci</taxon>
        <taxon>Deinococcales</taxon>
        <taxon>Deinococcaceae</taxon>
        <taxon>Deinococcus</taxon>
    </lineage>
</organism>
<dbReference type="InterPro" id="IPR016181">
    <property type="entry name" value="Acyl_CoA_acyltransferase"/>
</dbReference>
<name>A0ABT7JE88_9DEIO</name>
<gene>
    <name evidence="4" type="ORF">QOL99_04335</name>
</gene>
<evidence type="ECO:0000256" key="2">
    <source>
        <dbReference type="ARBA" id="ARBA00023315"/>
    </source>
</evidence>
<dbReference type="RefSeq" id="WP_285521736.1">
    <property type="nucleotide sequence ID" value="NZ_JASNGB010000020.1"/>
</dbReference>
<accession>A0ABT7JE88</accession>
<dbReference type="PANTHER" id="PTHR43877">
    <property type="entry name" value="AMINOALKYLPHOSPHONATE N-ACETYLTRANSFERASE-RELATED-RELATED"/>
    <property type="match status" value="1"/>
</dbReference>
<sequence>MTPFTLHPTRPGDREAVGTLLLNVWDGDEGAVAYHGGGRAPGWVATVGDEVVGYASLRSGTRHPTFRYVGVHVHPRHRRQGVGAALWQEVTRGATGTLKTATYAHLPEAVRFLGARGLTVRLETHLPTLDPARVSAAQVSAWVREAEALGFALLPMPALEGPDLRRRLTRLHLDVYAHTHEHDPPAAESEQEAGADFLGDDLRPEWLWVARRGDELAGVSSVRDMGDPAAAELGWFGVPGQFAAYGRILTLALTGLALRSAAASGVTRVLPELDSADPNAMHLRRELPWEPGRVWLTLTGDVRD</sequence>
<dbReference type="SUPFAM" id="SSF55729">
    <property type="entry name" value="Acyl-CoA N-acyltransferases (Nat)"/>
    <property type="match status" value="1"/>
</dbReference>
<evidence type="ECO:0000259" key="3">
    <source>
        <dbReference type="PROSITE" id="PS51186"/>
    </source>
</evidence>
<proteinExistence type="predicted"/>
<comment type="caution">
    <text evidence="4">The sequence shown here is derived from an EMBL/GenBank/DDBJ whole genome shotgun (WGS) entry which is preliminary data.</text>
</comment>
<evidence type="ECO:0000313" key="4">
    <source>
        <dbReference type="EMBL" id="MDL2343377.1"/>
    </source>
</evidence>
<dbReference type="Proteomes" id="UP001302059">
    <property type="component" value="Unassembled WGS sequence"/>
</dbReference>
<keyword evidence="5" id="KW-1185">Reference proteome</keyword>
<feature type="domain" description="N-acetyltransferase" evidence="3">
    <location>
        <begin position="4"/>
        <end position="169"/>
    </location>
</feature>
<dbReference type="Pfam" id="PF00583">
    <property type="entry name" value="Acetyltransf_1"/>
    <property type="match status" value="1"/>
</dbReference>
<dbReference type="PROSITE" id="PS51186">
    <property type="entry name" value="GNAT"/>
    <property type="match status" value="1"/>
</dbReference>